<dbReference type="GO" id="GO:0005737">
    <property type="term" value="C:cytoplasm"/>
    <property type="evidence" value="ECO:0007669"/>
    <property type="project" value="UniProtKB-ARBA"/>
</dbReference>
<keyword evidence="4 6" id="KW-0689">Ribosomal protein</keyword>
<evidence type="ECO:0000256" key="7">
    <source>
        <dbReference type="RuleBase" id="RU000562"/>
    </source>
</evidence>
<dbReference type="NCBIfam" id="TIGR00061">
    <property type="entry name" value="L21"/>
    <property type="match status" value="1"/>
</dbReference>
<dbReference type="GO" id="GO:0005840">
    <property type="term" value="C:ribosome"/>
    <property type="evidence" value="ECO:0007669"/>
    <property type="project" value="UniProtKB-KW"/>
</dbReference>
<dbReference type="InterPro" id="IPR001787">
    <property type="entry name" value="Ribosomal_bL21"/>
</dbReference>
<protein>
    <recommendedName>
        <fullName evidence="6">Large ribosomal subunit protein bL21</fullName>
    </recommendedName>
</protein>
<keyword evidence="9" id="KW-1185">Reference proteome</keyword>
<dbReference type="SUPFAM" id="SSF141091">
    <property type="entry name" value="L21p-like"/>
    <property type="match status" value="1"/>
</dbReference>
<dbReference type="STRING" id="595434.RISK_005462"/>
<dbReference type="PANTHER" id="PTHR21349:SF0">
    <property type="entry name" value="LARGE RIBOSOMAL SUBUNIT PROTEIN BL21M"/>
    <property type="match status" value="1"/>
</dbReference>
<gene>
    <name evidence="6" type="primary">rplU</name>
    <name evidence="8" type="ORF">RISK_005462</name>
</gene>
<evidence type="ECO:0000313" key="8">
    <source>
        <dbReference type="EMBL" id="KLU02396.1"/>
    </source>
</evidence>
<dbReference type="PANTHER" id="PTHR21349">
    <property type="entry name" value="50S RIBOSOMAL PROTEIN L21"/>
    <property type="match status" value="1"/>
</dbReference>
<keyword evidence="5 6" id="KW-0687">Ribonucleoprotein</keyword>
<dbReference type="Pfam" id="PF00829">
    <property type="entry name" value="Ribosomal_L21p"/>
    <property type="match status" value="1"/>
</dbReference>
<evidence type="ECO:0000256" key="6">
    <source>
        <dbReference type="HAMAP-Rule" id="MF_01363"/>
    </source>
</evidence>
<sequence length="104" mass="11666">MYAIFVDGGRQYRVEPGMELDVDYRDIAAGENLKFETVLAVGAEDGLKLGAPTLDGVSISASVLGMSQDKKIYIQKFRRRKHSKKRTGHRQKNTRIRIEEIAGV</sequence>
<dbReference type="PATRIC" id="fig|595434.4.peg.5189"/>
<dbReference type="InterPro" id="IPR028909">
    <property type="entry name" value="bL21-like"/>
</dbReference>
<comment type="caution">
    <text evidence="8">The sequence shown here is derived from an EMBL/GenBank/DDBJ whole genome shotgun (WGS) entry which is preliminary data.</text>
</comment>
<dbReference type="HAMAP" id="MF_01363">
    <property type="entry name" value="Ribosomal_bL21"/>
    <property type="match status" value="1"/>
</dbReference>
<evidence type="ECO:0000256" key="3">
    <source>
        <dbReference type="ARBA" id="ARBA00022884"/>
    </source>
</evidence>
<dbReference type="AlphaFoldDB" id="A0A0J1B7G4"/>
<evidence type="ECO:0000256" key="5">
    <source>
        <dbReference type="ARBA" id="ARBA00023274"/>
    </source>
</evidence>
<reference evidence="8" key="1">
    <citation type="submission" date="2015-05" db="EMBL/GenBank/DDBJ databases">
        <title>Permanent draft genome of Rhodopirellula islandicus K833.</title>
        <authorList>
            <person name="Kizina J."/>
            <person name="Richter M."/>
            <person name="Glockner F.O."/>
            <person name="Harder J."/>
        </authorList>
    </citation>
    <scope>NUCLEOTIDE SEQUENCE [LARGE SCALE GENOMIC DNA]</scope>
    <source>
        <strain evidence="8">K833</strain>
    </source>
</reference>
<dbReference type="EMBL" id="LECT01000044">
    <property type="protein sequence ID" value="KLU02396.1"/>
    <property type="molecule type" value="Genomic_DNA"/>
</dbReference>
<comment type="function">
    <text evidence="6 7">This protein binds to 23S rRNA in the presence of protein L20.</text>
</comment>
<dbReference type="PROSITE" id="PS01169">
    <property type="entry name" value="RIBOSOMAL_L21"/>
    <property type="match status" value="1"/>
</dbReference>
<accession>A0A0J1B7G4</accession>
<dbReference type="GO" id="GO:1990904">
    <property type="term" value="C:ribonucleoprotein complex"/>
    <property type="evidence" value="ECO:0007669"/>
    <property type="project" value="UniProtKB-KW"/>
</dbReference>
<evidence type="ECO:0000313" key="9">
    <source>
        <dbReference type="Proteomes" id="UP000036367"/>
    </source>
</evidence>
<dbReference type="GO" id="GO:0019843">
    <property type="term" value="F:rRNA binding"/>
    <property type="evidence" value="ECO:0007669"/>
    <property type="project" value="UniProtKB-UniRule"/>
</dbReference>
<evidence type="ECO:0000256" key="4">
    <source>
        <dbReference type="ARBA" id="ARBA00022980"/>
    </source>
</evidence>
<comment type="subunit">
    <text evidence="6">Part of the 50S ribosomal subunit. Contacts protein L20.</text>
</comment>
<evidence type="ECO:0000256" key="2">
    <source>
        <dbReference type="ARBA" id="ARBA00022730"/>
    </source>
</evidence>
<evidence type="ECO:0000256" key="1">
    <source>
        <dbReference type="ARBA" id="ARBA00008563"/>
    </source>
</evidence>
<name>A0A0J1B7G4_RHOIS</name>
<proteinExistence type="inferred from homology"/>
<keyword evidence="3 6" id="KW-0694">RNA-binding</keyword>
<dbReference type="GO" id="GO:0006412">
    <property type="term" value="P:translation"/>
    <property type="evidence" value="ECO:0007669"/>
    <property type="project" value="UniProtKB-UniRule"/>
</dbReference>
<organism evidence="8 9">
    <name type="scientific">Rhodopirellula islandica</name>
    <dbReference type="NCBI Taxonomy" id="595434"/>
    <lineage>
        <taxon>Bacteria</taxon>
        <taxon>Pseudomonadati</taxon>
        <taxon>Planctomycetota</taxon>
        <taxon>Planctomycetia</taxon>
        <taxon>Pirellulales</taxon>
        <taxon>Pirellulaceae</taxon>
        <taxon>Rhodopirellula</taxon>
    </lineage>
</organism>
<dbReference type="GO" id="GO:0003735">
    <property type="term" value="F:structural constituent of ribosome"/>
    <property type="evidence" value="ECO:0007669"/>
    <property type="project" value="InterPro"/>
</dbReference>
<comment type="similarity">
    <text evidence="1 6 7">Belongs to the bacterial ribosomal protein bL21 family.</text>
</comment>
<dbReference type="OrthoDB" id="9813334at2"/>
<dbReference type="RefSeq" id="WP_047816713.1">
    <property type="nucleotide sequence ID" value="NZ_LECT01000044.1"/>
</dbReference>
<dbReference type="Proteomes" id="UP000036367">
    <property type="component" value="Unassembled WGS sequence"/>
</dbReference>
<dbReference type="InterPro" id="IPR018258">
    <property type="entry name" value="Ribosomal_bL21_CS"/>
</dbReference>
<dbReference type="InterPro" id="IPR036164">
    <property type="entry name" value="bL21-like_sf"/>
</dbReference>
<keyword evidence="2 6" id="KW-0699">rRNA-binding</keyword>